<organism evidence="2">
    <name type="scientific">Photinus pyralis</name>
    <name type="common">Common eastern firefly</name>
    <name type="synonym">Lampyris pyralis</name>
    <dbReference type="NCBI Taxonomy" id="7054"/>
    <lineage>
        <taxon>Eukaryota</taxon>
        <taxon>Metazoa</taxon>
        <taxon>Ecdysozoa</taxon>
        <taxon>Arthropoda</taxon>
        <taxon>Hexapoda</taxon>
        <taxon>Insecta</taxon>
        <taxon>Pterygota</taxon>
        <taxon>Neoptera</taxon>
        <taxon>Endopterygota</taxon>
        <taxon>Coleoptera</taxon>
        <taxon>Polyphaga</taxon>
        <taxon>Elateriformia</taxon>
        <taxon>Elateroidea</taxon>
        <taxon>Lampyridae</taxon>
        <taxon>Lampyrinae</taxon>
        <taxon>Photinus</taxon>
    </lineage>
</organism>
<protein>
    <submittedName>
        <fullName evidence="2">Uncharacterized protein</fullName>
    </submittedName>
</protein>
<name>A0A1Y1M5Z7_PHOPY</name>
<evidence type="ECO:0000313" key="2">
    <source>
        <dbReference type="EMBL" id="JAV79735.1"/>
    </source>
</evidence>
<keyword evidence="1" id="KW-1133">Transmembrane helix</keyword>
<sequence>MTNGPRYLQKWVARCHQCIISQTDKKAMRLHGRPEETLRLLFLAVQQVLFIFIVVISQDLTALWQPLVDVNLQQYHHYLEVIRGSQSHGTTPLIASAAAILA</sequence>
<keyword evidence="1" id="KW-0472">Membrane</keyword>
<evidence type="ECO:0000256" key="1">
    <source>
        <dbReference type="SAM" id="Phobius"/>
    </source>
</evidence>
<dbReference type="AlphaFoldDB" id="A0A1Y1M5Z7"/>
<keyword evidence="1" id="KW-0812">Transmembrane</keyword>
<reference evidence="2" key="1">
    <citation type="journal article" date="2016" name="Sci. Rep.">
        <title>Molecular characterization of firefly nuptial gifts: a multi-omics approach sheds light on postcopulatory sexual selection.</title>
        <authorList>
            <person name="Al-Wathiqui N."/>
            <person name="Fallon T.R."/>
            <person name="South A."/>
            <person name="Weng J.K."/>
            <person name="Lewis S.M."/>
        </authorList>
    </citation>
    <scope>NUCLEOTIDE SEQUENCE</scope>
</reference>
<accession>A0A1Y1M5Z7</accession>
<feature type="transmembrane region" description="Helical" evidence="1">
    <location>
        <begin position="38"/>
        <end position="57"/>
    </location>
</feature>
<proteinExistence type="predicted"/>
<dbReference type="EMBL" id="GEZM01042675">
    <property type="protein sequence ID" value="JAV79735.1"/>
    <property type="molecule type" value="Transcribed_RNA"/>
</dbReference>